<feature type="transmembrane region" description="Helical" evidence="1">
    <location>
        <begin position="103"/>
        <end position="123"/>
    </location>
</feature>
<name>A0AA35TXY0_GEOBA</name>
<sequence length="126" mass="13509">MEDSATLFSSVMLVVPGPIHVLTDHSLLRSLLSSMILAPGSGTTLLLTQPTSRPLSQVRVLSCHHRLQFFTSTSDGTGAPLPVEDLSREHSSGETSFKGLKPLIYTVASVILLGFIPAQQLLLSLQ</sequence>
<organism evidence="2 3">
    <name type="scientific">Geodia barretti</name>
    <name type="common">Barrett's horny sponge</name>
    <dbReference type="NCBI Taxonomy" id="519541"/>
    <lineage>
        <taxon>Eukaryota</taxon>
        <taxon>Metazoa</taxon>
        <taxon>Porifera</taxon>
        <taxon>Demospongiae</taxon>
        <taxon>Heteroscleromorpha</taxon>
        <taxon>Tetractinellida</taxon>
        <taxon>Astrophorina</taxon>
        <taxon>Geodiidae</taxon>
        <taxon>Geodia</taxon>
    </lineage>
</organism>
<evidence type="ECO:0000256" key="1">
    <source>
        <dbReference type="SAM" id="Phobius"/>
    </source>
</evidence>
<evidence type="ECO:0000313" key="2">
    <source>
        <dbReference type="EMBL" id="CAI8055711.1"/>
    </source>
</evidence>
<reference evidence="2" key="1">
    <citation type="submission" date="2023-03" db="EMBL/GenBank/DDBJ databases">
        <authorList>
            <person name="Steffen K."/>
            <person name="Cardenas P."/>
        </authorList>
    </citation>
    <scope>NUCLEOTIDE SEQUENCE</scope>
</reference>
<dbReference type="Proteomes" id="UP001174909">
    <property type="component" value="Unassembled WGS sequence"/>
</dbReference>
<comment type="caution">
    <text evidence="2">The sequence shown here is derived from an EMBL/GenBank/DDBJ whole genome shotgun (WGS) entry which is preliminary data.</text>
</comment>
<gene>
    <name evidence="2" type="ORF">GBAR_LOCUS30383</name>
</gene>
<evidence type="ECO:0000313" key="3">
    <source>
        <dbReference type="Proteomes" id="UP001174909"/>
    </source>
</evidence>
<keyword evidence="1" id="KW-0812">Transmembrane</keyword>
<keyword evidence="1" id="KW-1133">Transmembrane helix</keyword>
<keyword evidence="1" id="KW-0472">Membrane</keyword>
<dbReference type="EMBL" id="CASHTH010004297">
    <property type="protein sequence ID" value="CAI8055711.1"/>
    <property type="molecule type" value="Genomic_DNA"/>
</dbReference>
<proteinExistence type="predicted"/>
<keyword evidence="3" id="KW-1185">Reference proteome</keyword>
<accession>A0AA35TXY0</accession>
<dbReference type="AlphaFoldDB" id="A0AA35TXY0"/>
<protein>
    <submittedName>
        <fullName evidence="2">Uncharacterized protein</fullName>
    </submittedName>
</protein>